<dbReference type="EMBL" id="BMQD01000019">
    <property type="protein sequence ID" value="GGK87489.1"/>
    <property type="molecule type" value="Genomic_DNA"/>
</dbReference>
<dbReference type="RefSeq" id="WP_191897200.1">
    <property type="nucleotide sequence ID" value="NZ_BMQD01000019.1"/>
</dbReference>
<organism evidence="1 2">
    <name type="scientific">Planomonospora parontospora</name>
    <dbReference type="NCBI Taxonomy" id="58119"/>
    <lineage>
        <taxon>Bacteria</taxon>
        <taxon>Bacillati</taxon>
        <taxon>Actinomycetota</taxon>
        <taxon>Actinomycetes</taxon>
        <taxon>Streptosporangiales</taxon>
        <taxon>Streptosporangiaceae</taxon>
        <taxon>Planomonospora</taxon>
    </lineage>
</organism>
<protein>
    <recommendedName>
        <fullName evidence="3">FXSXX-COOH protein</fullName>
    </recommendedName>
</protein>
<evidence type="ECO:0000313" key="2">
    <source>
        <dbReference type="Proteomes" id="UP000627984"/>
    </source>
</evidence>
<reference evidence="1" key="2">
    <citation type="submission" date="2022-09" db="EMBL/GenBank/DDBJ databases">
        <authorList>
            <person name="Sun Q."/>
            <person name="Ohkuma M."/>
        </authorList>
    </citation>
    <scope>NUCLEOTIDE SEQUENCE</scope>
    <source>
        <strain evidence="1">JCM 3093</strain>
    </source>
</reference>
<comment type="caution">
    <text evidence="1">The sequence shown here is derived from an EMBL/GenBank/DDBJ whole genome shotgun (WGS) entry which is preliminary data.</text>
</comment>
<evidence type="ECO:0000313" key="1">
    <source>
        <dbReference type="EMBL" id="GGK87489.1"/>
    </source>
</evidence>
<dbReference type="AlphaFoldDB" id="A0AA37F6T3"/>
<evidence type="ECO:0008006" key="3">
    <source>
        <dbReference type="Google" id="ProtNLM"/>
    </source>
</evidence>
<reference evidence="1" key="1">
    <citation type="journal article" date="2014" name="Int. J. Syst. Evol. Microbiol.">
        <title>Complete genome sequence of Corynebacterium casei LMG S-19264T (=DSM 44701T), isolated from a smear-ripened cheese.</title>
        <authorList>
            <consortium name="US DOE Joint Genome Institute (JGI-PGF)"/>
            <person name="Walter F."/>
            <person name="Albersmeier A."/>
            <person name="Kalinowski J."/>
            <person name="Ruckert C."/>
        </authorList>
    </citation>
    <scope>NUCLEOTIDE SEQUENCE</scope>
    <source>
        <strain evidence="1">JCM 3093</strain>
    </source>
</reference>
<sequence length="62" mass="6382">MREGEAGSEAAAVLIDLDGISLEDVRGIGNDGLNRMLRSLLLDDRPPLAGFSASIKAQSGAA</sequence>
<accession>A0AA37F6T3</accession>
<proteinExistence type="predicted"/>
<dbReference type="Proteomes" id="UP000627984">
    <property type="component" value="Unassembled WGS sequence"/>
</dbReference>
<name>A0AA37F6T3_9ACTN</name>
<gene>
    <name evidence="1" type="ORF">GCM10010126_53590</name>
</gene>